<dbReference type="AntiFam" id="ANF00168">
    <property type="entry name" value="Shadow ORF (opposite smc)"/>
</dbReference>
<comment type="caution">
    <text evidence="1">The sequence shown here is derived from an EMBL/GenBank/DDBJ whole genome shotgun (WGS) entry which is preliminary data.</text>
</comment>
<organism evidence="1">
    <name type="scientific">bioreactor metagenome</name>
    <dbReference type="NCBI Taxonomy" id="1076179"/>
    <lineage>
        <taxon>unclassified sequences</taxon>
        <taxon>metagenomes</taxon>
        <taxon>ecological metagenomes</taxon>
    </lineage>
</organism>
<dbReference type="AntiFam" id="ANF00091">
    <property type="entry name" value="Shadow ORF (opposite smc)"/>
</dbReference>
<dbReference type="AlphaFoldDB" id="A0A644Y2X5"/>
<name>A0A644Y2X5_9ZZZZ</name>
<sequence>MLRIVQHQRHLRKALLGPFGGASEDHILHLRAPEILGTLLTHDPADSVGGI</sequence>
<accession>A0A644Y2X5</accession>
<proteinExistence type="predicted"/>
<gene>
    <name evidence="1" type="ORF">SDC9_68732</name>
</gene>
<dbReference type="EMBL" id="VSSQ01003773">
    <property type="protein sequence ID" value="MPM22281.1"/>
    <property type="molecule type" value="Genomic_DNA"/>
</dbReference>
<protein>
    <submittedName>
        <fullName evidence="1">Uncharacterized protein</fullName>
    </submittedName>
</protein>
<evidence type="ECO:0000313" key="1">
    <source>
        <dbReference type="EMBL" id="MPM22281.1"/>
    </source>
</evidence>
<reference evidence="1" key="1">
    <citation type="submission" date="2019-08" db="EMBL/GenBank/DDBJ databases">
        <authorList>
            <person name="Kucharzyk K."/>
            <person name="Murdoch R.W."/>
            <person name="Higgins S."/>
            <person name="Loffler F."/>
        </authorList>
    </citation>
    <scope>NUCLEOTIDE SEQUENCE</scope>
</reference>